<dbReference type="InterPro" id="IPR008928">
    <property type="entry name" value="6-hairpin_glycosidase_sf"/>
</dbReference>
<protein>
    <recommendedName>
        <fullName evidence="4">Glycosyl hydrolase family 88</fullName>
    </recommendedName>
</protein>
<evidence type="ECO:0000313" key="3">
    <source>
        <dbReference type="Proteomes" id="UP000078486"/>
    </source>
</evidence>
<dbReference type="EMBL" id="LRRQ01000118">
    <property type="protein sequence ID" value="OAM88894.1"/>
    <property type="molecule type" value="Genomic_DNA"/>
</dbReference>
<dbReference type="Gene3D" id="1.50.10.10">
    <property type="match status" value="1"/>
</dbReference>
<sequence>MHFVRRDLAGNLASNGPALAFSSAPSQPMHTRTNTRALLARLSERTMTPASGRHSAIHADFNIDFSNWEWHQGVALHGLWQAGLALDDARHRRFIEEWLAARLAEGIPPKSINTTAPLLTIACLHELHPKAEYERLCRDYAAWCMTQAPRLPDGTFEHDAIYPRQVWADTLFMGALFLAKWGRMTGDGALLDQAARQFVSHYRYLGDPRTGLLFHGYDDTGKTPIGTLWGRGNGWHAIAVTEVLALLGDSHPARATILANLRRQFAGALATQDASGAWRTVMDEPGTYLEASCTAAFACAFLRATELGLAADAGLRAAAGRALERVFGWINENGELTHASAGTPVKPDAASYNAIPYATTPFAQGLALLALARALVFSPTAVSPAP</sequence>
<reference evidence="2 3" key="1">
    <citation type="submission" date="2016-01" db="EMBL/GenBank/DDBJ databases">
        <title>High potential of lignocellulose degradation of a new Verrucomicrobia species.</title>
        <authorList>
            <person name="Wang Y."/>
            <person name="Shi Y."/>
            <person name="Qiu Z."/>
            <person name="Liu S."/>
            <person name="Yang H."/>
        </authorList>
    </citation>
    <scope>NUCLEOTIDE SEQUENCE [LARGE SCALE GENOMIC DNA]</scope>
    <source>
        <strain evidence="2 3">TSB47</strain>
    </source>
</reference>
<dbReference type="SUPFAM" id="SSF48208">
    <property type="entry name" value="Six-hairpin glycosidases"/>
    <property type="match status" value="1"/>
</dbReference>
<dbReference type="PANTHER" id="PTHR33886">
    <property type="entry name" value="UNSATURATED RHAMNOGALACTURONAN HYDROLASE (EUROFUNG)"/>
    <property type="match status" value="1"/>
</dbReference>
<evidence type="ECO:0008006" key="4">
    <source>
        <dbReference type="Google" id="ProtNLM"/>
    </source>
</evidence>
<dbReference type="GO" id="GO:0016787">
    <property type="term" value="F:hydrolase activity"/>
    <property type="evidence" value="ECO:0007669"/>
    <property type="project" value="UniProtKB-KW"/>
</dbReference>
<dbReference type="InterPro" id="IPR010905">
    <property type="entry name" value="Glyco_hydro_88"/>
</dbReference>
<gene>
    <name evidence="2" type="ORF">AW736_15380</name>
</gene>
<dbReference type="STRING" id="1184151.AW736_15380"/>
<dbReference type="Pfam" id="PF07470">
    <property type="entry name" value="Glyco_hydro_88"/>
    <property type="match status" value="1"/>
</dbReference>
<proteinExistence type="predicted"/>
<dbReference type="PANTHER" id="PTHR33886:SF8">
    <property type="entry name" value="UNSATURATED RHAMNOGALACTURONAN HYDROLASE (EUROFUNG)"/>
    <property type="match status" value="1"/>
</dbReference>
<comment type="caution">
    <text evidence="2">The sequence shown here is derived from an EMBL/GenBank/DDBJ whole genome shotgun (WGS) entry which is preliminary data.</text>
</comment>
<dbReference type="InterPro" id="IPR052043">
    <property type="entry name" value="PolySaccharide_Degr_Enz"/>
</dbReference>
<accession>A0A178IFV0</accession>
<dbReference type="Proteomes" id="UP000078486">
    <property type="component" value="Unassembled WGS sequence"/>
</dbReference>
<organism evidence="2 3">
    <name type="scientific">Termitidicoccus mucosus</name>
    <dbReference type="NCBI Taxonomy" id="1184151"/>
    <lineage>
        <taxon>Bacteria</taxon>
        <taxon>Pseudomonadati</taxon>
        <taxon>Verrucomicrobiota</taxon>
        <taxon>Opitutia</taxon>
        <taxon>Opitutales</taxon>
        <taxon>Opitutaceae</taxon>
        <taxon>Termitidicoccus</taxon>
    </lineage>
</organism>
<keyword evidence="3" id="KW-1185">Reference proteome</keyword>
<dbReference type="AlphaFoldDB" id="A0A178IFV0"/>
<evidence type="ECO:0000256" key="1">
    <source>
        <dbReference type="ARBA" id="ARBA00022801"/>
    </source>
</evidence>
<name>A0A178IFV0_9BACT</name>
<dbReference type="InterPro" id="IPR012341">
    <property type="entry name" value="6hp_glycosidase-like_sf"/>
</dbReference>
<dbReference type="GO" id="GO:0005975">
    <property type="term" value="P:carbohydrate metabolic process"/>
    <property type="evidence" value="ECO:0007669"/>
    <property type="project" value="InterPro"/>
</dbReference>
<keyword evidence="1" id="KW-0378">Hydrolase</keyword>
<evidence type="ECO:0000313" key="2">
    <source>
        <dbReference type="EMBL" id="OAM88894.1"/>
    </source>
</evidence>